<dbReference type="PIRSF" id="PIRSF006779">
    <property type="entry name" value="UCP006779"/>
    <property type="match status" value="1"/>
</dbReference>
<dbReference type="InterPro" id="IPR046470">
    <property type="entry name" value="SAM_HAT_C"/>
</dbReference>
<name>A0A6J4RMF3_9ACTN</name>
<dbReference type="Gene3D" id="2.40.30.90">
    <property type="entry name" value="Bacterial fluorinating enzyme like"/>
    <property type="match status" value="1"/>
</dbReference>
<dbReference type="SUPFAM" id="SSF101852">
    <property type="entry name" value="Bacterial fluorinating enzyme, C-terminal domain"/>
    <property type="match status" value="1"/>
</dbReference>
<dbReference type="InterPro" id="IPR002747">
    <property type="entry name" value="SAM_OH_AdoTrfase"/>
</dbReference>
<dbReference type="InterPro" id="IPR023228">
    <property type="entry name" value="SAM_OH_AdoTrfase_N_sf"/>
</dbReference>
<evidence type="ECO:0000259" key="3">
    <source>
        <dbReference type="Pfam" id="PF01887"/>
    </source>
</evidence>
<comment type="similarity">
    <text evidence="2">Belongs to the SAM hydrolase / SAM-dependent halogenase family.</text>
</comment>
<reference evidence="5" key="1">
    <citation type="submission" date="2020-02" db="EMBL/GenBank/DDBJ databases">
        <authorList>
            <person name="Meier V. D."/>
        </authorList>
    </citation>
    <scope>NUCLEOTIDE SEQUENCE</scope>
    <source>
        <strain evidence="5">AVDCRST_MAG13</strain>
    </source>
</reference>
<dbReference type="PANTHER" id="PTHR35092:SF1">
    <property type="entry name" value="CHLORINASE MJ1651"/>
    <property type="match status" value="1"/>
</dbReference>
<feature type="domain" description="S-adenosyl-l-methionine hydroxide adenosyltransferase N-terminal" evidence="3">
    <location>
        <begin position="6"/>
        <end position="152"/>
    </location>
</feature>
<dbReference type="AlphaFoldDB" id="A0A6J4RMF3"/>
<dbReference type="Pfam" id="PF01887">
    <property type="entry name" value="SAM_HAT_N"/>
    <property type="match status" value="1"/>
</dbReference>
<keyword evidence="1" id="KW-0949">S-adenosyl-L-methionine</keyword>
<evidence type="ECO:0000256" key="1">
    <source>
        <dbReference type="ARBA" id="ARBA00022691"/>
    </source>
</evidence>
<evidence type="ECO:0000256" key="2">
    <source>
        <dbReference type="ARBA" id="ARBA00024035"/>
    </source>
</evidence>
<proteinExistence type="inferred from homology"/>
<dbReference type="Gene3D" id="3.40.50.10790">
    <property type="entry name" value="S-adenosyl-l-methionine hydroxide adenosyltransferase, N-terminal"/>
    <property type="match status" value="1"/>
</dbReference>
<dbReference type="Pfam" id="PF20257">
    <property type="entry name" value="SAM_HAT_C"/>
    <property type="match status" value="1"/>
</dbReference>
<protein>
    <recommendedName>
        <fullName evidence="6">SAM-dependent chlorinase/fluorinase</fullName>
    </recommendedName>
</protein>
<sequence length="266" mass="28387">MPSPVITFLSDYGLQDDFVGVCHGVMARIAPDARVIDVSHGVPRHDVRAGALILRRALPSMPPGIHLAVVDPAVGTDRRAIAVRTADEDRLLVGPDNGLLSLAVQRFGGAIEAVDISRSVHRLEPVSATFHGRDLFAPVAAALAAGADLAAAGDPLDADEIRPMHMPLAQVETDGLVAHAIGFDRFGNVTLDVEHEELTFAGLRLGRSVQVNDRTAHYAVTFADVPPGDLLLYQDAYRTLALAVNRGSAREALGLELDAELRIRPE</sequence>
<feature type="domain" description="S-adenosyl-l-methionine hydroxide adenosyltransferase C-terminal" evidence="4">
    <location>
        <begin position="181"/>
        <end position="261"/>
    </location>
</feature>
<dbReference type="PANTHER" id="PTHR35092">
    <property type="entry name" value="CHLORINASE MJ1651"/>
    <property type="match status" value="1"/>
</dbReference>
<evidence type="ECO:0000313" key="5">
    <source>
        <dbReference type="EMBL" id="CAA9477161.1"/>
    </source>
</evidence>
<evidence type="ECO:0008006" key="6">
    <source>
        <dbReference type="Google" id="ProtNLM"/>
    </source>
</evidence>
<dbReference type="SUPFAM" id="SSF102522">
    <property type="entry name" value="Bacterial fluorinating enzyme, N-terminal domain"/>
    <property type="match status" value="1"/>
</dbReference>
<dbReference type="EMBL" id="CADCVO010000141">
    <property type="protein sequence ID" value="CAA9477161.1"/>
    <property type="molecule type" value="Genomic_DNA"/>
</dbReference>
<organism evidence="5">
    <name type="scientific">uncultured Solirubrobacteraceae bacterium</name>
    <dbReference type="NCBI Taxonomy" id="1162706"/>
    <lineage>
        <taxon>Bacteria</taxon>
        <taxon>Bacillati</taxon>
        <taxon>Actinomycetota</taxon>
        <taxon>Thermoleophilia</taxon>
        <taxon>Solirubrobacterales</taxon>
        <taxon>Solirubrobacteraceae</taxon>
        <taxon>environmental samples</taxon>
    </lineage>
</organism>
<accession>A0A6J4RMF3</accession>
<evidence type="ECO:0000259" key="4">
    <source>
        <dbReference type="Pfam" id="PF20257"/>
    </source>
</evidence>
<gene>
    <name evidence="5" type="ORF">AVDCRST_MAG13-916</name>
</gene>
<dbReference type="InterPro" id="IPR046469">
    <property type="entry name" value="SAM_HAT_N"/>
</dbReference>
<dbReference type="InterPro" id="IPR023227">
    <property type="entry name" value="SAM_OH_AdoTrfase_C_sf"/>
</dbReference>